<keyword evidence="2" id="KW-0472">Membrane</keyword>
<keyword evidence="4" id="KW-1185">Reference proteome</keyword>
<reference evidence="3 4" key="1">
    <citation type="submission" date="2019-06" db="EMBL/GenBank/DDBJ databases">
        <title>Tsukamurella conjunctivitidis sp. nov., Tsukamurella assacharolytica sp. nov. and Tsukamurella sputae sp. nov. isolated from patients with conjunctivitis, bacteraemia (lymphoma) and respiratory infection (sputum) in Hong Kong.</title>
        <authorList>
            <person name="Teng J.L.L."/>
            <person name="Lee H.H."/>
            <person name="Fong J.Y.H."/>
            <person name="Fok K.M.N."/>
            <person name="Lau S.K.P."/>
            <person name="Woo P.C.Y."/>
        </authorList>
    </citation>
    <scope>NUCLEOTIDE SEQUENCE [LARGE SCALE GENOMIC DNA]</scope>
    <source>
        <strain evidence="3 4">HKU72</strain>
    </source>
</reference>
<evidence type="ECO:0000313" key="4">
    <source>
        <dbReference type="Proteomes" id="UP000319375"/>
    </source>
</evidence>
<gene>
    <name evidence="3" type="ORF">FK530_19495</name>
</gene>
<organism evidence="3 4">
    <name type="scientific">Tsukamurella conjunctivitidis</name>
    <dbReference type="NCBI Taxonomy" id="2592068"/>
    <lineage>
        <taxon>Bacteria</taxon>
        <taxon>Bacillati</taxon>
        <taxon>Actinomycetota</taxon>
        <taxon>Actinomycetes</taxon>
        <taxon>Mycobacteriales</taxon>
        <taxon>Tsukamurellaceae</taxon>
        <taxon>Tsukamurella</taxon>
    </lineage>
</organism>
<name>A0A5C5RY24_9ACTN</name>
<feature type="region of interest" description="Disordered" evidence="1">
    <location>
        <begin position="1"/>
        <end position="20"/>
    </location>
</feature>
<evidence type="ECO:0000256" key="1">
    <source>
        <dbReference type="SAM" id="MobiDB-lite"/>
    </source>
</evidence>
<evidence type="ECO:0000256" key="2">
    <source>
        <dbReference type="SAM" id="Phobius"/>
    </source>
</evidence>
<sequence length="80" mass="8830">MNRNDLKPLKPEPPHKPRAQAHGGELFQILQWVFVAIAAITAITSQGNEMQIYSAIGILFIALWCAAVFQIIRAITGSRS</sequence>
<keyword evidence="2" id="KW-0812">Transmembrane</keyword>
<protein>
    <submittedName>
        <fullName evidence="3">Uncharacterized protein</fullName>
    </submittedName>
</protein>
<proteinExistence type="predicted"/>
<feature type="transmembrane region" description="Helical" evidence="2">
    <location>
        <begin position="26"/>
        <end position="44"/>
    </location>
</feature>
<dbReference type="RefSeq" id="WP_146488642.1">
    <property type="nucleotide sequence ID" value="NZ_VIGX01000015.1"/>
</dbReference>
<accession>A0A5C5RY24</accession>
<dbReference type="Proteomes" id="UP000319375">
    <property type="component" value="Unassembled WGS sequence"/>
</dbReference>
<dbReference type="AlphaFoldDB" id="A0A5C5RY24"/>
<evidence type="ECO:0000313" key="3">
    <source>
        <dbReference type="EMBL" id="TWS27330.1"/>
    </source>
</evidence>
<dbReference type="EMBL" id="VIGX01000015">
    <property type="protein sequence ID" value="TWS27330.1"/>
    <property type="molecule type" value="Genomic_DNA"/>
</dbReference>
<feature type="transmembrane region" description="Helical" evidence="2">
    <location>
        <begin position="50"/>
        <end position="72"/>
    </location>
</feature>
<keyword evidence="2" id="KW-1133">Transmembrane helix</keyword>
<comment type="caution">
    <text evidence="3">The sequence shown here is derived from an EMBL/GenBank/DDBJ whole genome shotgun (WGS) entry which is preliminary data.</text>
</comment>
<feature type="compositionally biased region" description="Basic and acidic residues" evidence="1">
    <location>
        <begin position="1"/>
        <end position="15"/>
    </location>
</feature>